<accession>A0AA38IKB8</accession>
<sequence length="479" mass="53552">MIMMRSTPSTKIAKPPPPVPPRPSKTLVAEALAKTRKLTPDAQKTAPVRTAPPPPTNDINRSKSTVNVNVQKPAPFDRSISEEVKCSTRTVIFQSPKIEPENKKRVEVKKVDSFRDGRDKVERAESFKNKVAKTESVKKDNDDKSGSAENKQWDQMLNDRNHVNTLIDEMFASVLEVSANEEDNKVVINTNVETNSPTVVVVEDNHSNTSTAEKKKVQFDDRMNHELLISELESMRLEDEKILKRQRLPSKDIYSSSDSVDVSKIHHSDWVEVSDGQEVRLSSCQITIEDLKNEDDDKNKLKLDYERIKTMSSLHGLPPLPKSLSGFNLLDGQTKPPTPVRTTSMRGQTPSGHLVYPPHPKINGTTEVTLTPNTGRKSTNLDAQLAILRREMYSLRQLDLSLLSQLWSLNESIQDFRQILQDQEDRVLSPPSPSPTPSSGDEGDGDEFYMSASSMNFRTPPPPLPVRRPSSSSNASSLG</sequence>
<evidence type="ECO:0000256" key="1">
    <source>
        <dbReference type="ARBA" id="ARBA00038125"/>
    </source>
</evidence>
<organism evidence="3 4">
    <name type="scientific">Zophobas morio</name>
    <dbReference type="NCBI Taxonomy" id="2755281"/>
    <lineage>
        <taxon>Eukaryota</taxon>
        <taxon>Metazoa</taxon>
        <taxon>Ecdysozoa</taxon>
        <taxon>Arthropoda</taxon>
        <taxon>Hexapoda</taxon>
        <taxon>Insecta</taxon>
        <taxon>Pterygota</taxon>
        <taxon>Neoptera</taxon>
        <taxon>Endopterygota</taxon>
        <taxon>Coleoptera</taxon>
        <taxon>Polyphaga</taxon>
        <taxon>Cucujiformia</taxon>
        <taxon>Tenebrionidae</taxon>
        <taxon>Zophobas</taxon>
    </lineage>
</organism>
<proteinExistence type="inferred from homology"/>
<feature type="region of interest" description="Disordered" evidence="2">
    <location>
        <begin position="425"/>
        <end position="479"/>
    </location>
</feature>
<feature type="compositionally biased region" description="Polar residues" evidence="2">
    <location>
        <begin position="340"/>
        <end position="351"/>
    </location>
</feature>
<evidence type="ECO:0008006" key="5">
    <source>
        <dbReference type="Google" id="ProtNLM"/>
    </source>
</evidence>
<comment type="similarity">
    <text evidence="1">Belongs to the FAM89 family.</text>
</comment>
<feature type="compositionally biased region" description="Polar residues" evidence="2">
    <location>
        <begin position="363"/>
        <end position="377"/>
    </location>
</feature>
<comment type="caution">
    <text evidence="3">The sequence shown here is derived from an EMBL/GenBank/DDBJ whole genome shotgun (WGS) entry which is preliminary data.</text>
</comment>
<feature type="compositionally biased region" description="Polar residues" evidence="2">
    <location>
        <begin position="57"/>
        <end position="70"/>
    </location>
</feature>
<evidence type="ECO:0000256" key="2">
    <source>
        <dbReference type="SAM" id="MobiDB-lite"/>
    </source>
</evidence>
<name>A0AA38IKB8_9CUCU</name>
<feature type="compositionally biased region" description="Basic and acidic residues" evidence="2">
    <location>
        <begin position="132"/>
        <end position="146"/>
    </location>
</feature>
<dbReference type="Pfam" id="PF14854">
    <property type="entry name" value="LURAP"/>
    <property type="match status" value="1"/>
</dbReference>
<dbReference type="EMBL" id="JALNTZ010000003">
    <property type="protein sequence ID" value="KAJ3658787.1"/>
    <property type="molecule type" value="Genomic_DNA"/>
</dbReference>
<protein>
    <recommendedName>
        <fullName evidence="5">Protein FAM89A</fullName>
    </recommendedName>
</protein>
<feature type="region of interest" description="Disordered" evidence="2">
    <location>
        <begin position="332"/>
        <end position="377"/>
    </location>
</feature>
<feature type="region of interest" description="Disordered" evidence="2">
    <location>
        <begin position="132"/>
        <end position="156"/>
    </location>
</feature>
<evidence type="ECO:0000313" key="3">
    <source>
        <dbReference type="EMBL" id="KAJ3658787.1"/>
    </source>
</evidence>
<feature type="compositionally biased region" description="Low complexity" evidence="2">
    <location>
        <begin position="1"/>
        <end position="13"/>
    </location>
</feature>
<feature type="region of interest" description="Disordered" evidence="2">
    <location>
        <begin position="1"/>
        <end position="24"/>
    </location>
</feature>
<dbReference type="PANTHER" id="PTHR46949:SF1">
    <property type="entry name" value="AT07979P2"/>
    <property type="match status" value="1"/>
</dbReference>
<feature type="compositionally biased region" description="Pro residues" evidence="2">
    <location>
        <begin position="14"/>
        <end position="23"/>
    </location>
</feature>
<dbReference type="PANTHER" id="PTHR46949">
    <property type="entry name" value="LEUCINE REPEAT ADAPTER PROTEIN 25"/>
    <property type="match status" value="1"/>
</dbReference>
<feature type="compositionally biased region" description="Low complexity" evidence="2">
    <location>
        <begin position="467"/>
        <end position="479"/>
    </location>
</feature>
<dbReference type="InterPro" id="IPR039499">
    <property type="entry name" value="LURA1/LRA25"/>
</dbReference>
<dbReference type="Proteomes" id="UP001168821">
    <property type="component" value="Unassembled WGS sequence"/>
</dbReference>
<gene>
    <name evidence="3" type="ORF">Zmor_010508</name>
</gene>
<feature type="region of interest" description="Disordered" evidence="2">
    <location>
        <begin position="36"/>
        <end position="74"/>
    </location>
</feature>
<keyword evidence="4" id="KW-1185">Reference proteome</keyword>
<dbReference type="AlphaFoldDB" id="A0AA38IKB8"/>
<reference evidence="3" key="1">
    <citation type="journal article" date="2023" name="G3 (Bethesda)">
        <title>Whole genome assemblies of Zophobas morio and Tenebrio molitor.</title>
        <authorList>
            <person name="Kaur S."/>
            <person name="Stinson S.A."/>
            <person name="diCenzo G.C."/>
        </authorList>
    </citation>
    <scope>NUCLEOTIDE SEQUENCE</scope>
    <source>
        <strain evidence="3">QUZm001</strain>
    </source>
</reference>
<evidence type="ECO:0000313" key="4">
    <source>
        <dbReference type="Proteomes" id="UP001168821"/>
    </source>
</evidence>